<evidence type="ECO:0000313" key="2">
    <source>
        <dbReference type="EMBL" id="WKN34038.1"/>
    </source>
</evidence>
<gene>
    <name evidence="2" type="ORF">K4G66_16785</name>
</gene>
<accession>A0AA49GIS4</accession>
<keyword evidence="1" id="KW-0732">Signal</keyword>
<dbReference type="AlphaFoldDB" id="A0AA49GIS4"/>
<name>A0AA49GIS4_9BACT</name>
<dbReference type="EMBL" id="CP120682">
    <property type="protein sequence ID" value="WKN34038.1"/>
    <property type="molecule type" value="Genomic_DNA"/>
</dbReference>
<sequence>MKRYVFLVIALSTLCNLNSNAQHGDAQHGDAQHGDVRRNQLKGLAAKNYKPWEDSTSSKIILVTQHKQLKGPKAKNHKPWNDDCEMYPIAFVDRKDLKGPKAKNSRPFERVQRDTMLIVQEKNN</sequence>
<organism evidence="2">
    <name type="scientific">Roseihalotalea indica</name>
    <dbReference type="NCBI Taxonomy" id="2867963"/>
    <lineage>
        <taxon>Bacteria</taxon>
        <taxon>Pseudomonadati</taxon>
        <taxon>Bacteroidota</taxon>
        <taxon>Cytophagia</taxon>
        <taxon>Cytophagales</taxon>
        <taxon>Catalimonadaceae</taxon>
        <taxon>Roseihalotalea</taxon>
    </lineage>
</organism>
<evidence type="ECO:0000256" key="1">
    <source>
        <dbReference type="SAM" id="SignalP"/>
    </source>
</evidence>
<reference evidence="2" key="2">
    <citation type="journal article" date="2024" name="Antonie Van Leeuwenhoek">
        <title>Roseihalotalea indica gen. nov., sp. nov., a halophilic Bacteroidetes from mesopelagic Southwest Indian Ocean with higher carbohydrate metabolic potential.</title>
        <authorList>
            <person name="Chen B."/>
            <person name="Zhang M."/>
            <person name="Lin D."/>
            <person name="Ye J."/>
            <person name="Tang K."/>
        </authorList>
    </citation>
    <scope>NUCLEOTIDE SEQUENCE</scope>
    <source>
        <strain evidence="2">TK19036</strain>
    </source>
</reference>
<feature type="signal peptide" evidence="1">
    <location>
        <begin position="1"/>
        <end position="21"/>
    </location>
</feature>
<proteinExistence type="predicted"/>
<feature type="chain" id="PRO_5041247471" evidence="1">
    <location>
        <begin position="22"/>
        <end position="124"/>
    </location>
</feature>
<protein>
    <submittedName>
        <fullName evidence="2">Uncharacterized protein</fullName>
    </submittedName>
</protein>
<reference evidence="2" key="1">
    <citation type="journal article" date="2023" name="Comput. Struct. Biotechnol. J.">
        <title>Discovery of a novel marine Bacteroidetes with a rich repertoire of carbohydrate-active enzymes.</title>
        <authorList>
            <person name="Chen B."/>
            <person name="Liu G."/>
            <person name="Chen Q."/>
            <person name="Wang H."/>
            <person name="Liu L."/>
            <person name="Tang K."/>
        </authorList>
    </citation>
    <scope>NUCLEOTIDE SEQUENCE</scope>
    <source>
        <strain evidence="2">TK19036</strain>
    </source>
</reference>